<accession>A0AAV4ZWE8</accession>
<evidence type="ECO:0000313" key="3">
    <source>
        <dbReference type="Proteomes" id="UP001055247"/>
    </source>
</evidence>
<keyword evidence="1" id="KW-0472">Membrane</keyword>
<keyword evidence="3" id="KW-1185">Reference proteome</keyword>
<sequence>MQQALLITLISVAFDTFIFWTHLMERPNGG</sequence>
<reference evidence="2" key="2">
    <citation type="submission" date="2021-08" db="EMBL/GenBank/DDBJ databases">
        <authorList>
            <person name="Tani A."/>
            <person name="Ola A."/>
            <person name="Ogura Y."/>
            <person name="Katsura K."/>
            <person name="Hayashi T."/>
        </authorList>
    </citation>
    <scope>NUCLEOTIDE SEQUENCE</scope>
    <source>
        <strain evidence="2">DSM 16372</strain>
    </source>
</reference>
<keyword evidence="1" id="KW-0812">Transmembrane</keyword>
<dbReference type="Proteomes" id="UP001055247">
    <property type="component" value="Unassembled WGS sequence"/>
</dbReference>
<organism evidence="2 3">
    <name type="scientific">Methylobacterium hispanicum</name>
    <dbReference type="NCBI Taxonomy" id="270350"/>
    <lineage>
        <taxon>Bacteria</taxon>
        <taxon>Pseudomonadati</taxon>
        <taxon>Pseudomonadota</taxon>
        <taxon>Alphaproteobacteria</taxon>
        <taxon>Hyphomicrobiales</taxon>
        <taxon>Methylobacteriaceae</taxon>
        <taxon>Methylobacterium</taxon>
    </lineage>
</organism>
<gene>
    <name evidence="2" type="ORF">BHAOGJBA_5978</name>
</gene>
<protein>
    <submittedName>
        <fullName evidence="2">Uncharacterized protein</fullName>
    </submittedName>
</protein>
<dbReference type="EMBL" id="BPQO01000044">
    <property type="protein sequence ID" value="GJD92424.1"/>
    <property type="molecule type" value="Genomic_DNA"/>
</dbReference>
<evidence type="ECO:0000256" key="1">
    <source>
        <dbReference type="SAM" id="Phobius"/>
    </source>
</evidence>
<reference evidence="2" key="1">
    <citation type="journal article" date="2016" name="Front. Microbiol.">
        <title>Genome Sequence of the Piezophilic, Mesophilic Sulfate-Reducing Bacterium Desulfovibrio indicus J2T.</title>
        <authorList>
            <person name="Cao J."/>
            <person name="Maignien L."/>
            <person name="Shao Z."/>
            <person name="Alain K."/>
            <person name="Jebbar M."/>
        </authorList>
    </citation>
    <scope>NUCLEOTIDE SEQUENCE</scope>
    <source>
        <strain evidence="2">DSM 16372</strain>
    </source>
</reference>
<evidence type="ECO:0000313" key="2">
    <source>
        <dbReference type="EMBL" id="GJD92424.1"/>
    </source>
</evidence>
<proteinExistence type="predicted"/>
<comment type="caution">
    <text evidence="2">The sequence shown here is derived from an EMBL/GenBank/DDBJ whole genome shotgun (WGS) entry which is preliminary data.</text>
</comment>
<feature type="transmembrane region" description="Helical" evidence="1">
    <location>
        <begin position="6"/>
        <end position="24"/>
    </location>
</feature>
<dbReference type="AlphaFoldDB" id="A0AAV4ZWE8"/>
<name>A0AAV4ZWE8_9HYPH</name>
<keyword evidence="1" id="KW-1133">Transmembrane helix</keyword>